<dbReference type="InterPro" id="IPR016461">
    <property type="entry name" value="COMT-like"/>
</dbReference>
<accession>W3WKV5</accession>
<keyword evidence="1" id="KW-0489">Methyltransferase</keyword>
<dbReference type="InterPro" id="IPR001077">
    <property type="entry name" value="COMT_C"/>
</dbReference>
<dbReference type="KEGG" id="pfy:PFICI_14713"/>
<dbReference type="Gene3D" id="3.40.50.150">
    <property type="entry name" value="Vaccinia Virus protein VP39"/>
    <property type="match status" value="1"/>
</dbReference>
<dbReference type="eggNOG" id="KOG3178">
    <property type="taxonomic scope" value="Eukaryota"/>
</dbReference>
<reference evidence="6" key="1">
    <citation type="journal article" date="2015" name="BMC Genomics">
        <title>Genomic and transcriptomic analysis of the endophytic fungus Pestalotiopsis fici reveals its lifestyle and high potential for synthesis of natural products.</title>
        <authorList>
            <person name="Wang X."/>
            <person name="Zhang X."/>
            <person name="Liu L."/>
            <person name="Xiang M."/>
            <person name="Wang W."/>
            <person name="Sun X."/>
            <person name="Che Y."/>
            <person name="Guo L."/>
            <person name="Liu G."/>
            <person name="Guo L."/>
            <person name="Wang C."/>
            <person name="Yin W.B."/>
            <person name="Stadler M."/>
            <person name="Zhang X."/>
            <person name="Liu X."/>
        </authorList>
    </citation>
    <scope>NUCLEOTIDE SEQUENCE [LARGE SCALE GENOMIC DNA]</scope>
    <source>
        <strain evidence="6">W106-1 / CGMCC3.15140</strain>
    </source>
</reference>
<keyword evidence="6" id="KW-1185">Reference proteome</keyword>
<protein>
    <recommendedName>
        <fullName evidence="4">O-methyltransferase C-terminal domain-containing protein</fullName>
    </recommendedName>
</protein>
<dbReference type="HOGENOM" id="CLU_005533_6_0_1"/>
<keyword evidence="2" id="KW-0808">Transferase</keyword>
<dbReference type="AlphaFoldDB" id="W3WKV5"/>
<dbReference type="GO" id="GO:0008171">
    <property type="term" value="F:O-methyltransferase activity"/>
    <property type="evidence" value="ECO:0007669"/>
    <property type="project" value="InterPro"/>
</dbReference>
<dbReference type="OrthoDB" id="1606438at2759"/>
<name>W3WKV5_PESFW</name>
<dbReference type="Pfam" id="PF00891">
    <property type="entry name" value="Methyltransf_2"/>
    <property type="match status" value="1"/>
</dbReference>
<dbReference type="STRING" id="1229662.W3WKV5"/>
<evidence type="ECO:0000256" key="3">
    <source>
        <dbReference type="ARBA" id="ARBA00022691"/>
    </source>
</evidence>
<dbReference type="EMBL" id="KI912121">
    <property type="protein sequence ID" value="ETS73767.1"/>
    <property type="molecule type" value="Genomic_DNA"/>
</dbReference>
<evidence type="ECO:0000259" key="4">
    <source>
        <dbReference type="Pfam" id="PF00891"/>
    </source>
</evidence>
<evidence type="ECO:0000256" key="2">
    <source>
        <dbReference type="ARBA" id="ARBA00022679"/>
    </source>
</evidence>
<evidence type="ECO:0000313" key="5">
    <source>
        <dbReference type="EMBL" id="ETS73767.1"/>
    </source>
</evidence>
<dbReference type="GeneID" id="19279726"/>
<dbReference type="PROSITE" id="PS51683">
    <property type="entry name" value="SAM_OMT_II"/>
    <property type="match status" value="1"/>
</dbReference>
<gene>
    <name evidence="5" type="ORF">PFICI_14713</name>
</gene>
<feature type="domain" description="O-methyltransferase C-terminal" evidence="4">
    <location>
        <begin position="29"/>
        <end position="217"/>
    </location>
</feature>
<dbReference type="Proteomes" id="UP000030651">
    <property type="component" value="Unassembled WGS sequence"/>
</dbReference>
<dbReference type="GO" id="GO:0032259">
    <property type="term" value="P:methylation"/>
    <property type="evidence" value="ECO:0007669"/>
    <property type="project" value="UniProtKB-KW"/>
</dbReference>
<dbReference type="SUPFAM" id="SSF53335">
    <property type="entry name" value="S-adenosyl-L-methionine-dependent methyltransferases"/>
    <property type="match status" value="1"/>
</dbReference>
<evidence type="ECO:0000256" key="1">
    <source>
        <dbReference type="ARBA" id="ARBA00022603"/>
    </source>
</evidence>
<dbReference type="InterPro" id="IPR029063">
    <property type="entry name" value="SAM-dependent_MTases_sf"/>
</dbReference>
<proteinExistence type="predicted"/>
<dbReference type="OMA" id="RETFNAH"/>
<evidence type="ECO:0000313" key="6">
    <source>
        <dbReference type="Proteomes" id="UP000030651"/>
    </source>
</evidence>
<organism evidence="5 6">
    <name type="scientific">Pestalotiopsis fici (strain W106-1 / CGMCC3.15140)</name>
    <dbReference type="NCBI Taxonomy" id="1229662"/>
    <lineage>
        <taxon>Eukaryota</taxon>
        <taxon>Fungi</taxon>
        <taxon>Dikarya</taxon>
        <taxon>Ascomycota</taxon>
        <taxon>Pezizomycotina</taxon>
        <taxon>Sordariomycetes</taxon>
        <taxon>Xylariomycetidae</taxon>
        <taxon>Amphisphaeriales</taxon>
        <taxon>Sporocadaceae</taxon>
        <taxon>Pestalotiopsis</taxon>
    </lineage>
</organism>
<dbReference type="RefSeq" id="XP_007841485.1">
    <property type="nucleotide sequence ID" value="XM_007843294.1"/>
</dbReference>
<sequence>MAKHPKSEEPNETGFALVNETDKPIYEFFSEHPEKAHRFANVMRALSSRSDLALRHTVTGFDWAAFGSGTIVDVGGSEGDMCIAIANAFPDLSFVVQDLAPVVDHGKKRLPVNLAQRVKFMAHDFLTKQPICNAEVYVLRLILHNWSDKYCVRILRNLIPALKPGARIVVIDNVAPAPGSISNWAETRLRNTDLIQKVMQNSHERDLGGWERVFKAADPTFEFLEVRQPVGSTLWIIVAQWR</sequence>
<dbReference type="PANTHER" id="PTHR43712">
    <property type="entry name" value="PUTATIVE (AFU_ORTHOLOGUE AFUA_4G14580)-RELATED"/>
    <property type="match status" value="1"/>
</dbReference>
<dbReference type="PANTHER" id="PTHR43712:SF12">
    <property type="entry name" value="STERIGMATOCYSTIN 8-O-METHYLTRANSFERASE"/>
    <property type="match status" value="1"/>
</dbReference>
<dbReference type="InParanoid" id="W3WKV5"/>
<keyword evidence="3" id="KW-0949">S-adenosyl-L-methionine</keyword>